<evidence type="ECO:0000256" key="2">
    <source>
        <dbReference type="ARBA" id="ARBA00022475"/>
    </source>
</evidence>
<dbReference type="Pfam" id="PF09069">
    <property type="entry name" value="EF-hand_3"/>
    <property type="match status" value="1"/>
</dbReference>
<dbReference type="GO" id="GO:0005886">
    <property type="term" value="C:plasma membrane"/>
    <property type="evidence" value="ECO:0007669"/>
    <property type="project" value="UniProtKB-SubCell"/>
</dbReference>
<dbReference type="InterPro" id="IPR043145">
    <property type="entry name" value="Znf_ZZ_sf"/>
</dbReference>
<evidence type="ECO:0000256" key="6">
    <source>
        <dbReference type="ARBA" id="ARBA00023136"/>
    </source>
</evidence>
<dbReference type="CDD" id="cd16242">
    <property type="entry name" value="EFh_DMD_like"/>
    <property type="match status" value="1"/>
</dbReference>
<dbReference type="PROSITE" id="PS01159">
    <property type="entry name" value="WW_DOMAIN_1"/>
    <property type="match status" value="1"/>
</dbReference>
<dbReference type="FunFam" id="3.30.60.90:FF:000001">
    <property type="entry name" value="Dystrophin isoform 2"/>
    <property type="match status" value="1"/>
</dbReference>
<accession>A0AA88TE40</accession>
<dbReference type="GO" id="GO:0099536">
    <property type="term" value="P:synaptic signaling"/>
    <property type="evidence" value="ECO:0007669"/>
    <property type="project" value="TreeGrafter"/>
</dbReference>
<dbReference type="InterPro" id="IPR011992">
    <property type="entry name" value="EF-hand-dom_pair"/>
</dbReference>
<dbReference type="InterPro" id="IPR001202">
    <property type="entry name" value="WW_dom"/>
</dbReference>
<dbReference type="AlphaFoldDB" id="A0AA88TE40"/>
<dbReference type="SUPFAM" id="SSF46966">
    <property type="entry name" value="Spectrin repeat"/>
    <property type="match status" value="1"/>
</dbReference>
<reference evidence="10" key="1">
    <citation type="submission" date="2023-08" db="EMBL/GenBank/DDBJ databases">
        <title>Chromosome-level Genome Assembly of mud carp (Cirrhinus molitorella).</title>
        <authorList>
            <person name="Liu H."/>
        </authorList>
    </citation>
    <scope>NUCLEOTIDE SEQUENCE</scope>
    <source>
        <strain evidence="10">Prfri</strain>
        <tissue evidence="10">Muscle</tissue>
    </source>
</reference>
<dbReference type="InterPro" id="IPR050774">
    <property type="entry name" value="KCMF1/Dystrophin"/>
</dbReference>
<evidence type="ECO:0000313" key="10">
    <source>
        <dbReference type="EMBL" id="KAK2879114.1"/>
    </source>
</evidence>
<evidence type="ECO:0008006" key="12">
    <source>
        <dbReference type="Google" id="ProtNLM"/>
    </source>
</evidence>
<keyword evidence="11" id="KW-1185">Reference proteome</keyword>
<keyword evidence="5" id="KW-0862">Zinc</keyword>
<dbReference type="SUPFAM" id="SSF47473">
    <property type="entry name" value="EF-hand"/>
    <property type="match status" value="2"/>
</dbReference>
<evidence type="ECO:0000313" key="11">
    <source>
        <dbReference type="Proteomes" id="UP001187343"/>
    </source>
</evidence>
<evidence type="ECO:0000256" key="3">
    <source>
        <dbReference type="ARBA" id="ARBA00022723"/>
    </source>
</evidence>
<name>A0AA88TE40_9TELE</name>
<dbReference type="Pfam" id="PF09068">
    <property type="entry name" value="EF-hand_2"/>
    <property type="match status" value="1"/>
</dbReference>
<dbReference type="EMBL" id="JAUYZG010000019">
    <property type="protein sequence ID" value="KAK2879114.1"/>
    <property type="molecule type" value="Genomic_DNA"/>
</dbReference>
<organism evidence="10 11">
    <name type="scientific">Cirrhinus molitorella</name>
    <name type="common">mud carp</name>
    <dbReference type="NCBI Taxonomy" id="172907"/>
    <lineage>
        <taxon>Eukaryota</taxon>
        <taxon>Metazoa</taxon>
        <taxon>Chordata</taxon>
        <taxon>Craniata</taxon>
        <taxon>Vertebrata</taxon>
        <taxon>Euteleostomi</taxon>
        <taxon>Actinopterygii</taxon>
        <taxon>Neopterygii</taxon>
        <taxon>Teleostei</taxon>
        <taxon>Ostariophysi</taxon>
        <taxon>Cypriniformes</taxon>
        <taxon>Cyprinidae</taxon>
        <taxon>Labeoninae</taxon>
        <taxon>Labeonini</taxon>
        <taxon>Cirrhinus</taxon>
    </lineage>
</organism>
<evidence type="ECO:0000256" key="1">
    <source>
        <dbReference type="ARBA" id="ARBA00004202"/>
    </source>
</evidence>
<dbReference type="InterPro" id="IPR036020">
    <property type="entry name" value="WW_dom_sf"/>
</dbReference>
<evidence type="ECO:0000259" key="9">
    <source>
        <dbReference type="PROSITE" id="PS50135"/>
    </source>
</evidence>
<dbReference type="Proteomes" id="UP001187343">
    <property type="component" value="Unassembled WGS sequence"/>
</dbReference>
<dbReference type="InterPro" id="IPR000433">
    <property type="entry name" value="Znf_ZZ"/>
</dbReference>
<dbReference type="PANTHER" id="PTHR12268">
    <property type="entry name" value="E3 UBIQUITIN-PROTEIN LIGASE KCMF1"/>
    <property type="match status" value="1"/>
</dbReference>
<dbReference type="SMART" id="SM00291">
    <property type="entry name" value="ZnF_ZZ"/>
    <property type="match status" value="1"/>
</dbReference>
<evidence type="ECO:0000256" key="4">
    <source>
        <dbReference type="ARBA" id="ARBA00022771"/>
    </source>
</evidence>
<dbReference type="CDD" id="cd02334">
    <property type="entry name" value="ZZ_dystrophin"/>
    <property type="match status" value="1"/>
</dbReference>
<comment type="subcellular location">
    <subcellularLocation>
        <location evidence="1">Cell membrane</location>
        <topology evidence="1">Peripheral membrane protein</topology>
    </subcellularLocation>
</comment>
<dbReference type="SMART" id="SM00456">
    <property type="entry name" value="WW"/>
    <property type="match status" value="1"/>
</dbReference>
<dbReference type="Gene3D" id="1.20.58.60">
    <property type="match status" value="1"/>
</dbReference>
<evidence type="ECO:0000259" key="8">
    <source>
        <dbReference type="PROSITE" id="PS50020"/>
    </source>
</evidence>
<dbReference type="SUPFAM" id="SSF57850">
    <property type="entry name" value="RING/U-box"/>
    <property type="match status" value="1"/>
</dbReference>
<feature type="domain" description="ZZ-type" evidence="9">
    <location>
        <begin position="614"/>
        <end position="670"/>
    </location>
</feature>
<comment type="caution">
    <text evidence="10">The sequence shown here is derived from an EMBL/GenBank/DDBJ whole genome shotgun (WGS) entry which is preliminary data.</text>
</comment>
<protein>
    <recommendedName>
        <fullName evidence="12">Utrophin</fullName>
    </recommendedName>
</protein>
<dbReference type="GO" id="GO:0008270">
    <property type="term" value="F:zinc ion binding"/>
    <property type="evidence" value="ECO:0007669"/>
    <property type="project" value="UniProtKB-KW"/>
</dbReference>
<gene>
    <name evidence="10" type="ORF">Q8A67_019905</name>
</gene>
<dbReference type="Gene3D" id="1.10.238.10">
    <property type="entry name" value="EF-hand"/>
    <property type="match status" value="2"/>
</dbReference>
<evidence type="ECO:0000256" key="7">
    <source>
        <dbReference type="PROSITE-ProRule" id="PRU00228"/>
    </source>
</evidence>
<dbReference type="InterPro" id="IPR015153">
    <property type="entry name" value="EF-hand_dom_typ1"/>
</dbReference>
<keyword evidence="6" id="KW-0472">Membrane</keyword>
<dbReference type="CDD" id="cd00201">
    <property type="entry name" value="WW"/>
    <property type="match status" value="1"/>
</dbReference>
<dbReference type="PANTHER" id="PTHR12268:SF26">
    <property type="entry name" value="UTROPHIN"/>
    <property type="match status" value="1"/>
</dbReference>
<proteinExistence type="predicted"/>
<dbReference type="Gene3D" id="2.20.70.10">
    <property type="match status" value="1"/>
</dbReference>
<feature type="domain" description="WW" evidence="8">
    <location>
        <begin position="361"/>
        <end position="394"/>
    </location>
</feature>
<dbReference type="PROSITE" id="PS50135">
    <property type="entry name" value="ZF_ZZ_2"/>
    <property type="match status" value="1"/>
</dbReference>
<keyword evidence="4 7" id="KW-0863">Zinc-finger</keyword>
<dbReference type="Gene3D" id="3.30.60.90">
    <property type="match status" value="1"/>
</dbReference>
<dbReference type="PROSITE" id="PS01357">
    <property type="entry name" value="ZF_ZZ_1"/>
    <property type="match status" value="1"/>
</dbReference>
<dbReference type="SUPFAM" id="SSF51045">
    <property type="entry name" value="WW domain"/>
    <property type="match status" value="1"/>
</dbReference>
<evidence type="ECO:0000256" key="5">
    <source>
        <dbReference type="ARBA" id="ARBA00022833"/>
    </source>
</evidence>
<dbReference type="Pfam" id="PF00569">
    <property type="entry name" value="ZZ"/>
    <property type="match status" value="1"/>
</dbReference>
<sequence length="803" mass="92003">MYPLDLKSNALTTRPSWFSKKYPFEDYSASLKTGHLLSRIVVLALFAALERRFTSHLQMTPKLLDMLMRILNKPSSLKIMAMVRSSLQKVMIFLQHIQRMAVTSPRYQKLCKDIQTDADTQTDLSKRALGGQILNTKAQELEKFGDVDHIHIASRRECLEAGAEKWTGLIAILEELWFWVKLKDEELTRQRPTGDDVHALLQKQGYCTALHSELIGRRQDVNQMCLSLAIQPTTMEVQSNIEMSAEEAVQEEKIRQLAQAVQDQAIEVQQHWERFSAQATSWQHEVDWALGKLQDLQHAMNQLDVGLAEIENESWQPSEEHSIVNCVLENMENIGIVGNQHRQLQCFQTDKKHFSHDFLSVSVQFPWQRAVFHNGIPYYINHEQQTTSWDHPKMTQLFQSMADLSHVRFSAYRTAMKSRRLQKTLCLDLLELGIAQSVFDQHKLTHNGQLLEIPGIINCLCTIYRELQQVHPDLVNVPLCVDLCLNWLLKVYDSDRSGKVQVLSMKIGLFSLSKGPLKDKYKYLFAQVADAAGVCNQRQLALLLHNGIQIPHQLGEAAAFGGSNMEPSVRSCFQYVGRDDVIELQQFVDWMHLEPQSMVWLPVLHRVAAAETAKHQAKCNICKECPIVGFRYRSLKHFNYNVCQTCFFKGRISKDQHLSYPMVEYCTPTTSGEDVRDFTKVLKNKFRSKKYFTKHPRLGYLPVQTILEEEHLETPVAFVSMCPEEYETTHNNRESSAILPVAEPHLSTGKMGLVDIHTQIDERAAACAHQSSSGTEMMMMMNEPECSQSLEVDRSEDVFSDFT</sequence>
<keyword evidence="2" id="KW-1003">Cell membrane</keyword>
<dbReference type="InterPro" id="IPR015154">
    <property type="entry name" value="EF-hand_dom_typ2"/>
</dbReference>
<dbReference type="PROSITE" id="PS50020">
    <property type="entry name" value="WW_DOMAIN_2"/>
    <property type="match status" value="1"/>
</dbReference>
<dbReference type="GO" id="GO:0045202">
    <property type="term" value="C:synapse"/>
    <property type="evidence" value="ECO:0007669"/>
    <property type="project" value="GOC"/>
</dbReference>
<keyword evidence="3" id="KW-0479">Metal-binding</keyword>